<dbReference type="AlphaFoldDB" id="A0A8H4VWD6"/>
<organism evidence="3 4">
    <name type="scientific">Agrocybe pediades</name>
    <dbReference type="NCBI Taxonomy" id="84607"/>
    <lineage>
        <taxon>Eukaryota</taxon>
        <taxon>Fungi</taxon>
        <taxon>Dikarya</taxon>
        <taxon>Basidiomycota</taxon>
        <taxon>Agaricomycotina</taxon>
        <taxon>Agaricomycetes</taxon>
        <taxon>Agaricomycetidae</taxon>
        <taxon>Agaricales</taxon>
        <taxon>Agaricineae</taxon>
        <taxon>Strophariaceae</taxon>
        <taxon>Agrocybe</taxon>
    </lineage>
</organism>
<feature type="region of interest" description="Disordered" evidence="2">
    <location>
        <begin position="385"/>
        <end position="490"/>
    </location>
</feature>
<evidence type="ECO:0000313" key="3">
    <source>
        <dbReference type="EMBL" id="KAF4622379.1"/>
    </source>
</evidence>
<keyword evidence="4" id="KW-1185">Reference proteome</keyword>
<feature type="compositionally biased region" description="Basic and acidic residues" evidence="2">
    <location>
        <begin position="453"/>
        <end position="467"/>
    </location>
</feature>
<gene>
    <name evidence="3" type="ORF">D9613_009283</name>
</gene>
<accession>A0A8H4VWD6</accession>
<evidence type="ECO:0000256" key="1">
    <source>
        <dbReference type="SAM" id="Coils"/>
    </source>
</evidence>
<reference evidence="3 4" key="1">
    <citation type="submission" date="2019-12" db="EMBL/GenBank/DDBJ databases">
        <authorList>
            <person name="Floudas D."/>
            <person name="Bentzer J."/>
            <person name="Ahren D."/>
            <person name="Johansson T."/>
            <person name="Persson P."/>
            <person name="Tunlid A."/>
        </authorList>
    </citation>
    <scope>NUCLEOTIDE SEQUENCE [LARGE SCALE GENOMIC DNA]</scope>
    <source>
        <strain evidence="3 4">CBS 102.39</strain>
    </source>
</reference>
<keyword evidence="1" id="KW-0175">Coiled coil</keyword>
<feature type="coiled-coil region" evidence="1">
    <location>
        <begin position="60"/>
        <end position="88"/>
    </location>
</feature>
<evidence type="ECO:0000313" key="4">
    <source>
        <dbReference type="Proteomes" id="UP000521872"/>
    </source>
</evidence>
<name>A0A8H4VWD6_9AGAR</name>
<protein>
    <submittedName>
        <fullName evidence="3">Uncharacterized protein</fullName>
    </submittedName>
</protein>
<dbReference type="Proteomes" id="UP000521872">
    <property type="component" value="Unassembled WGS sequence"/>
</dbReference>
<comment type="caution">
    <text evidence="3">The sequence shown here is derived from an EMBL/GenBank/DDBJ whole genome shotgun (WGS) entry which is preliminary data.</text>
</comment>
<feature type="coiled-coil region" evidence="1">
    <location>
        <begin position="170"/>
        <end position="275"/>
    </location>
</feature>
<dbReference type="EMBL" id="JAACJL010000002">
    <property type="protein sequence ID" value="KAF4622379.1"/>
    <property type="molecule type" value="Genomic_DNA"/>
</dbReference>
<proteinExistence type="predicted"/>
<sequence>MNALPVNNVLVSHVVDIAKQISDLNIGSSATTAPLLYLLPPCLVFLAVDIANQYANRRLLIASEERSARDKEEIKRLAEEDLKSFEKLKHLQQQLAKEKNNAIYLRRLLKKQKNFMYHRERLEACGSGDAGPDVPPPSYTANVSSFEKPKAGIGAPFTVFCERLLFQNKIWKQQQEIKKLQASLESHKNETTSNAFQAFCDRLLLENQIRKQQKEIERLVKEAESLERARAAAVTRAAKHMVQDVTKERLVEEFVKDLISEVNECRKTIVELRAAHEQEIRELAGEYRKDCRRLARDVERLKLSQEARLVEQELSNAVEEEFVDRIASASQPVSLVSEPFPAGPDECVDEIDLDGDTLTDIGLETMSNMSTSTCVGSTIDFSPTRIPSFTSTPKRKMSSPDIRKVRPSPLKLILRTKSSSSLSGSPVTDSPSGKVEPIPYSGFSFNPRFFGADPEKHPDSSISDSKRPRTSSLKVGRTDNQQPKRVQWKF</sequence>
<evidence type="ECO:0000256" key="2">
    <source>
        <dbReference type="SAM" id="MobiDB-lite"/>
    </source>
</evidence>
<feature type="compositionally biased region" description="Polar residues" evidence="2">
    <location>
        <begin position="470"/>
        <end position="484"/>
    </location>
</feature>
<feature type="compositionally biased region" description="Low complexity" evidence="2">
    <location>
        <begin position="418"/>
        <end position="432"/>
    </location>
</feature>